<dbReference type="RefSeq" id="XP_067918675.1">
    <property type="nucleotide sequence ID" value="XM_068069353.1"/>
</dbReference>
<evidence type="ECO:0000313" key="1">
    <source>
        <dbReference type="EMBL" id="PHJ16950.1"/>
    </source>
</evidence>
<comment type="caution">
    <text evidence="1">The sequence shown here is derived from an EMBL/GenBank/DDBJ whole genome shotgun (WGS) entry which is preliminary data.</text>
</comment>
<sequence length="55" mass="6291">MWSESTAPATVRPPERVTSIRTHVWQPFSFTKFECLVPAGEKVKNTSTLPKVFRN</sequence>
<dbReference type="VEuPathDB" id="ToxoDB:CSUI_009237"/>
<accession>A0A2C6K4P2</accession>
<dbReference type="GeneID" id="94432564"/>
<name>A0A2C6K4P2_9APIC</name>
<gene>
    <name evidence="1" type="ORF">CSUI_009237</name>
</gene>
<feature type="non-terminal residue" evidence="1">
    <location>
        <position position="55"/>
    </location>
</feature>
<protein>
    <submittedName>
        <fullName evidence="1">Uncharacterized protein</fullName>
    </submittedName>
</protein>
<evidence type="ECO:0000313" key="2">
    <source>
        <dbReference type="Proteomes" id="UP000221165"/>
    </source>
</evidence>
<keyword evidence="2" id="KW-1185">Reference proteome</keyword>
<dbReference type="Proteomes" id="UP000221165">
    <property type="component" value="Unassembled WGS sequence"/>
</dbReference>
<dbReference type="EMBL" id="MIGC01005440">
    <property type="protein sequence ID" value="PHJ16950.1"/>
    <property type="molecule type" value="Genomic_DNA"/>
</dbReference>
<organism evidence="1 2">
    <name type="scientific">Cystoisospora suis</name>
    <dbReference type="NCBI Taxonomy" id="483139"/>
    <lineage>
        <taxon>Eukaryota</taxon>
        <taxon>Sar</taxon>
        <taxon>Alveolata</taxon>
        <taxon>Apicomplexa</taxon>
        <taxon>Conoidasida</taxon>
        <taxon>Coccidia</taxon>
        <taxon>Eucoccidiorida</taxon>
        <taxon>Eimeriorina</taxon>
        <taxon>Sarcocystidae</taxon>
        <taxon>Cystoisospora</taxon>
    </lineage>
</organism>
<proteinExistence type="predicted"/>
<dbReference type="AlphaFoldDB" id="A0A2C6K4P2"/>
<reference evidence="1 2" key="1">
    <citation type="journal article" date="2017" name="Int. J. Parasitol.">
        <title>The genome of the protozoan parasite Cystoisospora suis and a reverse vaccinology approach to identify vaccine candidates.</title>
        <authorList>
            <person name="Palmieri N."/>
            <person name="Shrestha A."/>
            <person name="Ruttkowski B."/>
            <person name="Beck T."/>
            <person name="Vogl C."/>
            <person name="Tomley F."/>
            <person name="Blake D.P."/>
            <person name="Joachim A."/>
        </authorList>
    </citation>
    <scope>NUCLEOTIDE SEQUENCE [LARGE SCALE GENOMIC DNA]</scope>
    <source>
        <strain evidence="1 2">Wien I</strain>
    </source>
</reference>